<dbReference type="InterPro" id="IPR045024">
    <property type="entry name" value="NDH-2"/>
</dbReference>
<accession>A0ABP3XV53</accession>
<evidence type="ECO:0000256" key="2">
    <source>
        <dbReference type="ARBA" id="ARBA00012637"/>
    </source>
</evidence>
<dbReference type="PRINTS" id="PR00368">
    <property type="entry name" value="FADPNR"/>
</dbReference>
<evidence type="ECO:0000256" key="3">
    <source>
        <dbReference type="ARBA" id="ARBA00022630"/>
    </source>
</evidence>
<keyword evidence="7" id="KW-0520">NAD</keyword>
<evidence type="ECO:0000259" key="10">
    <source>
        <dbReference type="Pfam" id="PF07992"/>
    </source>
</evidence>
<dbReference type="Pfam" id="PF22366">
    <property type="entry name" value="NDH2_C"/>
    <property type="match status" value="1"/>
</dbReference>
<dbReference type="RefSeq" id="WP_343765340.1">
    <property type="nucleotide sequence ID" value="NZ_BAAAFG010000014.1"/>
</dbReference>
<keyword evidence="4" id="KW-0274">FAD</keyword>
<reference evidence="13" key="1">
    <citation type="journal article" date="2019" name="Int. J. Syst. Evol. Microbiol.">
        <title>The Global Catalogue of Microorganisms (GCM) 10K type strain sequencing project: providing services to taxonomists for standard genome sequencing and annotation.</title>
        <authorList>
            <consortium name="The Broad Institute Genomics Platform"/>
            <consortium name="The Broad Institute Genome Sequencing Center for Infectious Disease"/>
            <person name="Wu L."/>
            <person name="Ma J."/>
        </authorList>
    </citation>
    <scope>NUCLEOTIDE SEQUENCE [LARGE SCALE GENOMIC DNA]</scope>
    <source>
        <strain evidence="13">JCM 16082</strain>
    </source>
</reference>
<keyword evidence="9" id="KW-1133">Transmembrane helix</keyword>
<feature type="transmembrane region" description="Helical" evidence="9">
    <location>
        <begin position="377"/>
        <end position="394"/>
    </location>
</feature>
<evidence type="ECO:0000256" key="4">
    <source>
        <dbReference type="ARBA" id="ARBA00022827"/>
    </source>
</evidence>
<evidence type="ECO:0000256" key="7">
    <source>
        <dbReference type="ARBA" id="ARBA00023027"/>
    </source>
</evidence>
<proteinExistence type="inferred from homology"/>
<name>A0ABP3XV53_9FLAO</name>
<gene>
    <name evidence="12" type="ORF">GCM10009117_14270</name>
</gene>
<comment type="caution">
    <text evidence="12">The sequence shown here is derived from an EMBL/GenBank/DDBJ whole genome shotgun (WGS) entry which is preliminary data.</text>
</comment>
<sequence>MNIPQSTLPRVVIVGGGFGGINLAKKLLKEDIQLVVLDRRNYHTFQPLLYQVSTSGLEPDSIAYPIRKILKKGKNCFFRLTEVLEIDHNNNTLHTSIGSIRYDYLIVATGTKTNFFGNESIKDNAIWMKTVPQALNIRSLILENLEQSTITDDPEERKKLLNFVIAGGGPTGVELSGALAELRAHVLPNDYQEIEPSEIRIHLVEGSDRLLPPMSEYASAKAKEFLENMGVNIHLNTQVTGYDGSTVSTNKDRLSFDAATFIWSAGVTGAIINGMPKESIHNKANRYLVNEFNKVKGTDNIFAVGDIALMKTEDFPEGHPQVAQPAIQQGEHLAKNVKRLLKGEQLKPFKYFDKGTMATVGRNRAVADIGKIKTGGFIAWFIWMFIHLWFLVGFRNRVVTFFNWTYNYINFDRAARLIIRPFKKYNSLTTKIENVDAGS</sequence>
<keyword evidence="9" id="KW-0472">Membrane</keyword>
<keyword evidence="13" id="KW-1185">Reference proteome</keyword>
<evidence type="ECO:0000313" key="13">
    <source>
        <dbReference type="Proteomes" id="UP001500507"/>
    </source>
</evidence>
<dbReference type="PANTHER" id="PTHR43706">
    <property type="entry name" value="NADH DEHYDROGENASE"/>
    <property type="match status" value="1"/>
</dbReference>
<feature type="domain" description="External alternative NADH-ubiquinone oxidoreductase-like C-terminal" evidence="11">
    <location>
        <begin position="354"/>
        <end position="408"/>
    </location>
</feature>
<dbReference type="PANTHER" id="PTHR43706:SF47">
    <property type="entry name" value="EXTERNAL NADH-UBIQUINONE OXIDOREDUCTASE 1, MITOCHONDRIAL-RELATED"/>
    <property type="match status" value="1"/>
</dbReference>
<dbReference type="InterPro" id="IPR054585">
    <property type="entry name" value="NDH2-like_C"/>
</dbReference>
<dbReference type="EC" id="1.6.5.9" evidence="2"/>
<evidence type="ECO:0000259" key="11">
    <source>
        <dbReference type="Pfam" id="PF22366"/>
    </source>
</evidence>
<evidence type="ECO:0000256" key="6">
    <source>
        <dbReference type="ARBA" id="ARBA00023002"/>
    </source>
</evidence>
<dbReference type="InterPro" id="IPR023753">
    <property type="entry name" value="FAD/NAD-binding_dom"/>
</dbReference>
<keyword evidence="6" id="KW-0560">Oxidoreductase</keyword>
<dbReference type="InterPro" id="IPR036188">
    <property type="entry name" value="FAD/NAD-bd_sf"/>
</dbReference>
<keyword evidence="3" id="KW-0285">Flavoprotein</keyword>
<dbReference type="Proteomes" id="UP001500507">
    <property type="component" value="Unassembled WGS sequence"/>
</dbReference>
<evidence type="ECO:0000256" key="1">
    <source>
        <dbReference type="ARBA" id="ARBA00005272"/>
    </source>
</evidence>
<evidence type="ECO:0000313" key="12">
    <source>
        <dbReference type="EMBL" id="GAA0872280.1"/>
    </source>
</evidence>
<keyword evidence="9" id="KW-0812">Transmembrane</keyword>
<evidence type="ECO:0000256" key="8">
    <source>
        <dbReference type="ARBA" id="ARBA00047599"/>
    </source>
</evidence>
<dbReference type="SUPFAM" id="SSF51905">
    <property type="entry name" value="FAD/NAD(P)-binding domain"/>
    <property type="match status" value="2"/>
</dbReference>
<comment type="similarity">
    <text evidence="1">Belongs to the NADH dehydrogenase family.</text>
</comment>
<dbReference type="EMBL" id="BAAAFG010000014">
    <property type="protein sequence ID" value="GAA0872280.1"/>
    <property type="molecule type" value="Genomic_DNA"/>
</dbReference>
<evidence type="ECO:0000256" key="5">
    <source>
        <dbReference type="ARBA" id="ARBA00022946"/>
    </source>
</evidence>
<evidence type="ECO:0000256" key="9">
    <source>
        <dbReference type="SAM" id="Phobius"/>
    </source>
</evidence>
<dbReference type="Gene3D" id="3.50.50.100">
    <property type="match status" value="1"/>
</dbReference>
<feature type="domain" description="FAD/NAD(P)-binding" evidence="10">
    <location>
        <begin position="10"/>
        <end position="330"/>
    </location>
</feature>
<organism evidence="12 13">
    <name type="scientific">Gangjinia marincola</name>
    <dbReference type="NCBI Taxonomy" id="578463"/>
    <lineage>
        <taxon>Bacteria</taxon>
        <taxon>Pseudomonadati</taxon>
        <taxon>Bacteroidota</taxon>
        <taxon>Flavobacteriia</taxon>
        <taxon>Flavobacteriales</taxon>
        <taxon>Flavobacteriaceae</taxon>
        <taxon>Gangjinia</taxon>
    </lineage>
</organism>
<protein>
    <recommendedName>
        <fullName evidence="2">NADH:ubiquinone reductase (non-electrogenic)</fullName>
        <ecNumber evidence="2">1.6.5.9</ecNumber>
    </recommendedName>
</protein>
<dbReference type="Pfam" id="PF07992">
    <property type="entry name" value="Pyr_redox_2"/>
    <property type="match status" value="1"/>
</dbReference>
<dbReference type="PRINTS" id="PR00411">
    <property type="entry name" value="PNDRDTASEI"/>
</dbReference>
<comment type="catalytic activity">
    <reaction evidence="8">
        <text>a quinone + NADH + H(+) = a quinol + NAD(+)</text>
        <dbReference type="Rhea" id="RHEA:46160"/>
        <dbReference type="ChEBI" id="CHEBI:15378"/>
        <dbReference type="ChEBI" id="CHEBI:24646"/>
        <dbReference type="ChEBI" id="CHEBI:57540"/>
        <dbReference type="ChEBI" id="CHEBI:57945"/>
        <dbReference type="ChEBI" id="CHEBI:132124"/>
        <dbReference type="EC" id="1.6.5.9"/>
    </reaction>
</comment>
<keyword evidence="5" id="KW-0809">Transit peptide</keyword>